<feature type="non-terminal residue" evidence="2">
    <location>
        <position position="1"/>
    </location>
</feature>
<feature type="transmembrane region" description="Helical" evidence="1">
    <location>
        <begin position="12"/>
        <end position="33"/>
    </location>
</feature>
<dbReference type="AlphaFoldDB" id="A0A9D1IIA3"/>
<evidence type="ECO:0000313" key="2">
    <source>
        <dbReference type="EMBL" id="HIU38060.1"/>
    </source>
</evidence>
<keyword evidence="1" id="KW-0812">Transmembrane</keyword>
<comment type="caution">
    <text evidence="2">The sequence shown here is derived from an EMBL/GenBank/DDBJ whole genome shotgun (WGS) entry which is preliminary data.</text>
</comment>
<dbReference type="Proteomes" id="UP000824076">
    <property type="component" value="Unassembled WGS sequence"/>
</dbReference>
<evidence type="ECO:0000313" key="3">
    <source>
        <dbReference type="Proteomes" id="UP000824076"/>
    </source>
</evidence>
<protein>
    <submittedName>
        <fullName evidence="2">Uncharacterized protein</fullName>
    </submittedName>
</protein>
<sequence>LFFLFAGSGEVASLCLLVVLIGGGRIAIALYTIRESKKSKESETNGTDAESDAK</sequence>
<reference evidence="2" key="1">
    <citation type="submission" date="2020-10" db="EMBL/GenBank/DDBJ databases">
        <authorList>
            <person name="Gilroy R."/>
        </authorList>
    </citation>
    <scope>NUCLEOTIDE SEQUENCE</scope>
    <source>
        <strain evidence="2">17073</strain>
    </source>
</reference>
<accession>A0A9D1IIA3</accession>
<dbReference type="EMBL" id="DVMS01000005">
    <property type="protein sequence ID" value="HIU38060.1"/>
    <property type="molecule type" value="Genomic_DNA"/>
</dbReference>
<proteinExistence type="predicted"/>
<organism evidence="2 3">
    <name type="scientific">Candidatus Limisoma intestinavium</name>
    <dbReference type="NCBI Taxonomy" id="2840856"/>
    <lineage>
        <taxon>Bacteria</taxon>
        <taxon>Pseudomonadati</taxon>
        <taxon>Bacteroidota</taxon>
        <taxon>Bacteroidia</taxon>
        <taxon>Bacteroidales</taxon>
        <taxon>Candidatus Limisoma</taxon>
    </lineage>
</organism>
<keyword evidence="1" id="KW-0472">Membrane</keyword>
<gene>
    <name evidence="2" type="ORF">IAD18_00130</name>
</gene>
<keyword evidence="1" id="KW-1133">Transmembrane helix</keyword>
<reference evidence="2" key="2">
    <citation type="journal article" date="2021" name="PeerJ">
        <title>Extensive microbial diversity within the chicken gut microbiome revealed by metagenomics and culture.</title>
        <authorList>
            <person name="Gilroy R."/>
            <person name="Ravi A."/>
            <person name="Getino M."/>
            <person name="Pursley I."/>
            <person name="Horton D.L."/>
            <person name="Alikhan N.F."/>
            <person name="Baker D."/>
            <person name="Gharbi K."/>
            <person name="Hall N."/>
            <person name="Watson M."/>
            <person name="Adriaenssens E.M."/>
            <person name="Foster-Nyarko E."/>
            <person name="Jarju S."/>
            <person name="Secka A."/>
            <person name="Antonio M."/>
            <person name="Oren A."/>
            <person name="Chaudhuri R.R."/>
            <person name="La Ragione R."/>
            <person name="Hildebrand F."/>
            <person name="Pallen M.J."/>
        </authorList>
    </citation>
    <scope>NUCLEOTIDE SEQUENCE</scope>
    <source>
        <strain evidence="2">17073</strain>
    </source>
</reference>
<evidence type="ECO:0000256" key="1">
    <source>
        <dbReference type="SAM" id="Phobius"/>
    </source>
</evidence>
<name>A0A9D1IIA3_9BACT</name>